<accession>A0ABX1AHK5</accession>
<feature type="transmembrane region" description="Helical" evidence="7">
    <location>
        <begin position="106"/>
        <end position="129"/>
    </location>
</feature>
<comment type="function">
    <text evidence="7">Part of the twin-arginine translocation (Tat) system that transports large folded proteins containing a characteristic twin-arginine motif in their signal peptide across membranes. Together with TatB, TatC is part of a receptor directly interacting with Tat signal peptides.</text>
</comment>
<evidence type="ECO:0000256" key="4">
    <source>
        <dbReference type="ARBA" id="ARBA00022989"/>
    </source>
</evidence>
<evidence type="ECO:0000256" key="2">
    <source>
        <dbReference type="ARBA" id="ARBA00022692"/>
    </source>
</evidence>
<keyword evidence="3 7" id="KW-0653">Protein transport</keyword>
<evidence type="ECO:0000256" key="3">
    <source>
        <dbReference type="ARBA" id="ARBA00022927"/>
    </source>
</evidence>
<evidence type="ECO:0000256" key="7">
    <source>
        <dbReference type="HAMAP-Rule" id="MF_00902"/>
    </source>
</evidence>
<dbReference type="InterPro" id="IPR002033">
    <property type="entry name" value="TatC"/>
</dbReference>
<feature type="transmembrane region" description="Helical" evidence="7">
    <location>
        <begin position="156"/>
        <end position="177"/>
    </location>
</feature>
<comment type="caution">
    <text evidence="9">The sequence shown here is derived from an EMBL/GenBank/DDBJ whole genome shotgun (WGS) entry which is preliminary data.</text>
</comment>
<keyword evidence="6 7" id="KW-0472">Membrane</keyword>
<feature type="transmembrane region" description="Helical" evidence="7">
    <location>
        <begin position="212"/>
        <end position="234"/>
    </location>
</feature>
<evidence type="ECO:0000313" key="9">
    <source>
        <dbReference type="EMBL" id="NJP66638.1"/>
    </source>
</evidence>
<keyword evidence="7" id="KW-0813">Transport</keyword>
<gene>
    <name evidence="7 9" type="primary">tatC</name>
    <name evidence="9" type="ORF">HCJ92_10140</name>
</gene>
<dbReference type="PANTHER" id="PTHR30371">
    <property type="entry name" value="SEC-INDEPENDENT PROTEIN TRANSLOCASE PROTEIN TATC"/>
    <property type="match status" value="1"/>
</dbReference>
<dbReference type="NCBIfam" id="TIGR00945">
    <property type="entry name" value="tatC"/>
    <property type="match status" value="1"/>
</dbReference>
<dbReference type="EMBL" id="JAAVJB010000061">
    <property type="protein sequence ID" value="NJP66638.1"/>
    <property type="molecule type" value="Genomic_DNA"/>
</dbReference>
<keyword evidence="10" id="KW-1185">Reference proteome</keyword>
<evidence type="ECO:0000256" key="8">
    <source>
        <dbReference type="SAM" id="MobiDB-lite"/>
    </source>
</evidence>
<proteinExistence type="inferred from homology"/>
<comment type="similarity">
    <text evidence="7">Belongs to the TatC family.</text>
</comment>
<keyword evidence="2 7" id="KW-0812">Transmembrane</keyword>
<feature type="compositionally biased region" description="Basic and acidic residues" evidence="8">
    <location>
        <begin position="274"/>
        <end position="289"/>
    </location>
</feature>
<dbReference type="PRINTS" id="PR01840">
    <property type="entry name" value="TATCFAMILY"/>
</dbReference>
<comment type="subcellular location">
    <subcellularLocation>
        <location evidence="7">Cell membrane</location>
        <topology evidence="7">Multi-pass membrane protein</topology>
    </subcellularLocation>
    <subcellularLocation>
        <location evidence="1">Membrane</location>
        <topology evidence="1">Multi-pass membrane protein</topology>
    </subcellularLocation>
</comment>
<organism evidence="9 10">
    <name type="scientific">Streptomyces spiramenti</name>
    <dbReference type="NCBI Taxonomy" id="2720606"/>
    <lineage>
        <taxon>Bacteria</taxon>
        <taxon>Bacillati</taxon>
        <taxon>Actinomycetota</taxon>
        <taxon>Actinomycetes</taxon>
        <taxon>Kitasatosporales</taxon>
        <taxon>Streptomycetaceae</taxon>
        <taxon>Streptomyces</taxon>
    </lineage>
</organism>
<sequence>MSLVEHLRELRNRLAMGVLAIFVVTVVAMFFAKDIMSLLTDPLPNCLEEEPGSGRCADLVQQGLTSPFTTYVKVSLFTGLVVASPVWLYQLWAFIAPGLHHSEKRYSAAVVAFGAPLFLTGVYVAHWLLPRAIPVLLQFTPDNAGNLVTVSDLLDITVRLAIAFGFAFELPLVLVMLNLGGVVSGRRMLGWWRGMVMGIAIFAAIVTPTDPMSMLALAVPVTALYFVATGIALLNDRRRGRAAGPELSDDEASDLDLTPEPVEPPGRVTPPRSSGDDGPRRSGGFDDVT</sequence>
<keyword evidence="4 7" id="KW-1133">Transmembrane helix</keyword>
<comment type="subunit">
    <text evidence="7">The Tat system comprises two distinct complexes: a TatABC complex, containing multiple copies of TatA, TatB and TatC subunits, and a separate TatA complex, containing only TatA subunits. Substrates initially bind to the TatABC complex, which probably triggers association of the separate TatA complex to form the active translocon.</text>
</comment>
<evidence type="ECO:0000313" key="10">
    <source>
        <dbReference type="Proteomes" id="UP000746503"/>
    </source>
</evidence>
<feature type="region of interest" description="Disordered" evidence="8">
    <location>
        <begin position="242"/>
        <end position="289"/>
    </location>
</feature>
<reference evidence="9 10" key="1">
    <citation type="submission" date="2020-03" db="EMBL/GenBank/DDBJ databases">
        <title>Draft genome of Streptomyces sp. ventii, isolated from the Axial Seamount in the Pacific Ocean, and resequencing of the two type strains Streptomyces lonarensis strain NCL 716 and Streptomyces bohaiensis strain 11A07.</title>
        <authorList>
            <person name="Loughran R.M."/>
            <person name="Pfannmuller K.M."/>
            <person name="Wasson B.J."/>
            <person name="Deadmond M.C."/>
            <person name="Paddock B.E."/>
            <person name="Koyack M.J."/>
            <person name="Gallegos D.A."/>
            <person name="Mitchell E.A."/>
            <person name="Ushijima B."/>
            <person name="Saw J.H."/>
            <person name="Mcphail K.L."/>
            <person name="Videau P."/>
        </authorList>
    </citation>
    <scope>NUCLEOTIDE SEQUENCE [LARGE SCALE GENOMIC DNA]</scope>
    <source>
        <strain evidence="10">5675061</strain>
    </source>
</reference>
<dbReference type="PANTHER" id="PTHR30371:SF0">
    <property type="entry name" value="SEC-INDEPENDENT PROTEIN TRANSLOCASE PROTEIN TATC, CHLOROPLASTIC-RELATED"/>
    <property type="match status" value="1"/>
</dbReference>
<keyword evidence="5 7" id="KW-0811">Translocation</keyword>
<dbReference type="Pfam" id="PF00902">
    <property type="entry name" value="TatC"/>
    <property type="match status" value="1"/>
</dbReference>
<feature type="transmembrane region" description="Helical" evidence="7">
    <location>
        <begin position="74"/>
        <end position="94"/>
    </location>
</feature>
<evidence type="ECO:0000256" key="1">
    <source>
        <dbReference type="ARBA" id="ARBA00004141"/>
    </source>
</evidence>
<feature type="transmembrane region" description="Helical" evidence="7">
    <location>
        <begin position="189"/>
        <end position="206"/>
    </location>
</feature>
<feature type="transmembrane region" description="Helical" evidence="7">
    <location>
        <begin position="12"/>
        <end position="32"/>
    </location>
</feature>
<dbReference type="HAMAP" id="MF_00902">
    <property type="entry name" value="TatC"/>
    <property type="match status" value="1"/>
</dbReference>
<name>A0ABX1AHK5_9ACTN</name>
<keyword evidence="7" id="KW-1003">Cell membrane</keyword>
<dbReference type="Proteomes" id="UP000746503">
    <property type="component" value="Unassembled WGS sequence"/>
</dbReference>
<evidence type="ECO:0000256" key="6">
    <source>
        <dbReference type="ARBA" id="ARBA00023136"/>
    </source>
</evidence>
<protein>
    <recommendedName>
        <fullName evidence="7">Sec-independent protein translocase protein TatC</fullName>
    </recommendedName>
</protein>
<evidence type="ECO:0000256" key="5">
    <source>
        <dbReference type="ARBA" id="ARBA00023010"/>
    </source>
</evidence>